<dbReference type="AlphaFoldDB" id="A0A6J6DFJ0"/>
<evidence type="ECO:0000313" key="4">
    <source>
        <dbReference type="EMBL" id="CAB4562817.1"/>
    </source>
</evidence>
<evidence type="ECO:0000256" key="2">
    <source>
        <dbReference type="SAM" id="Phobius"/>
    </source>
</evidence>
<dbReference type="PANTHER" id="PTHR33392">
    <property type="entry name" value="POLYISOPRENYL-TEICHOIC ACID--PEPTIDOGLYCAN TEICHOIC ACID TRANSFERASE TAGU"/>
    <property type="match status" value="1"/>
</dbReference>
<dbReference type="Pfam" id="PF03816">
    <property type="entry name" value="LytR_cpsA_psr"/>
    <property type="match status" value="1"/>
</dbReference>
<dbReference type="NCBIfam" id="TIGR00350">
    <property type="entry name" value="lytR_cpsA_psr"/>
    <property type="match status" value="1"/>
</dbReference>
<evidence type="ECO:0000259" key="3">
    <source>
        <dbReference type="Pfam" id="PF03816"/>
    </source>
</evidence>
<sequence>MTNPTPTPQRRKPSRAFARHGRISVQSKASAAWGLFFKVVGLVAGAAVALSTIAVVELSNTIKANGIVLAGSTKITEADLNGPINMLLVGSDTREGQGEGFGNETSVLADVIILLHVSADRKNATALSFPRDLLVPWPKCPSTSIPPGPGYLPQSLGQINATIANGGPGCTLLTVEALTGLKIPYLGLIDFKGVIEMSNAIGGVEVCVTQPIDDPYTFLKLDAGTHTLQGKDALKFLRTRHGVGDGSDLSRISNQQVFLTSLLRKVKSAGVLGNPIYLYSLATAAVRNMQFSESLTNVNVMVAMAGALRNVDLDKMTFLQVPSRGGLPAPYSGRVAPIYETANLIFEKLQKDEPIILAAANGGQGAVVVDETGAVASPSPSASASPNPSALPEGILGTTADTKTCSN</sequence>
<dbReference type="Gene3D" id="3.40.630.190">
    <property type="entry name" value="LCP protein"/>
    <property type="match status" value="1"/>
</dbReference>
<dbReference type="InterPro" id="IPR050922">
    <property type="entry name" value="LytR/CpsA/Psr_CW_biosynth"/>
</dbReference>
<accession>A0A6J6DFJ0</accession>
<feature type="transmembrane region" description="Helical" evidence="2">
    <location>
        <begin position="35"/>
        <end position="56"/>
    </location>
</feature>
<feature type="region of interest" description="Disordered" evidence="1">
    <location>
        <begin position="375"/>
        <end position="407"/>
    </location>
</feature>
<feature type="compositionally biased region" description="Low complexity" evidence="1">
    <location>
        <begin position="375"/>
        <end position="392"/>
    </location>
</feature>
<gene>
    <name evidence="4" type="ORF">UFOPK1618_00642</name>
</gene>
<keyword evidence="2" id="KW-0812">Transmembrane</keyword>
<name>A0A6J6DFJ0_9ZZZZ</name>
<dbReference type="InterPro" id="IPR004474">
    <property type="entry name" value="LytR_CpsA_psr"/>
</dbReference>
<organism evidence="4">
    <name type="scientific">freshwater metagenome</name>
    <dbReference type="NCBI Taxonomy" id="449393"/>
    <lineage>
        <taxon>unclassified sequences</taxon>
        <taxon>metagenomes</taxon>
        <taxon>ecological metagenomes</taxon>
    </lineage>
</organism>
<dbReference type="PANTHER" id="PTHR33392:SF6">
    <property type="entry name" value="POLYISOPRENYL-TEICHOIC ACID--PEPTIDOGLYCAN TEICHOIC ACID TRANSFERASE TAGU"/>
    <property type="match status" value="1"/>
</dbReference>
<keyword evidence="2" id="KW-1133">Transmembrane helix</keyword>
<keyword evidence="2" id="KW-0472">Membrane</keyword>
<protein>
    <submittedName>
        <fullName evidence="4">Unannotated protein</fullName>
    </submittedName>
</protein>
<feature type="domain" description="Cell envelope-related transcriptional attenuator" evidence="3">
    <location>
        <begin position="109"/>
        <end position="267"/>
    </location>
</feature>
<dbReference type="EMBL" id="CAEZTF010000120">
    <property type="protein sequence ID" value="CAB4562817.1"/>
    <property type="molecule type" value="Genomic_DNA"/>
</dbReference>
<reference evidence="4" key="1">
    <citation type="submission" date="2020-05" db="EMBL/GenBank/DDBJ databases">
        <authorList>
            <person name="Chiriac C."/>
            <person name="Salcher M."/>
            <person name="Ghai R."/>
            <person name="Kavagutti S V."/>
        </authorList>
    </citation>
    <scope>NUCLEOTIDE SEQUENCE</scope>
</reference>
<proteinExistence type="predicted"/>
<evidence type="ECO:0000256" key="1">
    <source>
        <dbReference type="SAM" id="MobiDB-lite"/>
    </source>
</evidence>